<keyword evidence="7" id="KW-0547">Nucleotide-binding</keyword>
<protein>
    <recommendedName>
        <fullName evidence="5">IMP-specific 5'-nucleotidase 1</fullName>
        <ecNumber evidence="4">3.1.3.99</ecNumber>
    </recommendedName>
</protein>
<feature type="compositionally biased region" description="Basic and acidic residues" evidence="13">
    <location>
        <begin position="17"/>
        <end position="33"/>
    </location>
</feature>
<dbReference type="InterPro" id="IPR023214">
    <property type="entry name" value="HAD_sf"/>
</dbReference>
<evidence type="ECO:0000256" key="7">
    <source>
        <dbReference type="ARBA" id="ARBA00022741"/>
    </source>
</evidence>
<dbReference type="Gene3D" id="3.40.50.1000">
    <property type="entry name" value="HAD superfamily/HAD-like"/>
    <property type="match status" value="1"/>
</dbReference>
<name>A0ABY8TUC9_TETOB</name>
<keyword evidence="11" id="KW-0546">Nucleotide metabolism</keyword>
<comment type="cofactor">
    <cofactor evidence="1">
        <name>Mg(2+)</name>
        <dbReference type="ChEBI" id="CHEBI:18420"/>
    </cofactor>
</comment>
<comment type="catalytic activity">
    <reaction evidence="12">
        <text>IMP + H2O = inosine + phosphate</text>
        <dbReference type="Rhea" id="RHEA:27718"/>
        <dbReference type="ChEBI" id="CHEBI:15377"/>
        <dbReference type="ChEBI" id="CHEBI:17596"/>
        <dbReference type="ChEBI" id="CHEBI:43474"/>
        <dbReference type="ChEBI" id="CHEBI:58053"/>
        <dbReference type="EC" id="3.1.3.99"/>
    </reaction>
</comment>
<evidence type="ECO:0000256" key="11">
    <source>
        <dbReference type="ARBA" id="ARBA00023080"/>
    </source>
</evidence>
<feature type="compositionally biased region" description="Low complexity" evidence="13">
    <location>
        <begin position="1"/>
        <end position="11"/>
    </location>
</feature>
<evidence type="ECO:0000256" key="1">
    <source>
        <dbReference type="ARBA" id="ARBA00001946"/>
    </source>
</evidence>
<evidence type="ECO:0000256" key="10">
    <source>
        <dbReference type="ARBA" id="ARBA00022842"/>
    </source>
</evidence>
<dbReference type="Pfam" id="PF06437">
    <property type="entry name" value="ISN1"/>
    <property type="match status" value="1"/>
</dbReference>
<dbReference type="Proteomes" id="UP001244341">
    <property type="component" value="Chromosome 4b"/>
</dbReference>
<evidence type="ECO:0000256" key="9">
    <source>
        <dbReference type="ARBA" id="ARBA00022840"/>
    </source>
</evidence>
<gene>
    <name evidence="14" type="ORF">OEZ85_006355</name>
</gene>
<evidence type="ECO:0000256" key="4">
    <source>
        <dbReference type="ARBA" id="ARBA00012894"/>
    </source>
</evidence>
<sequence>MQPSSASSSSSNGKRPQQRDQEQRRDPFAEKRPAGPSSRQQQSRNLDPGITDVPYWDLLSHPDIDESISRAKSASDAAVLRRKGHLKEQDRLIEFMRDMHDTHTCEEVMVKMERWVQELGKDVGTKEHRSDPRRSKLKRIVPTVGSFFTPLRLADAFREYDAFFHLSRRKYIPPNFAELRHILNIAQIHASAEALRLITFDADGTLYADGHHIEQDNEMIEIFVTLMKSNIDVGIVTAAGYPGEAAKFESRIQGLLAAFSKYKLPATITNRFHLMGGECNYLLRVNPVSKQLEFVPDDEWMTPEMLAWDEEDIKELLDDAQVHLTEGAARLCMPVQLIRKTRSVGVVPTQPTIYEVLEELAISVQQNLISKLPFCAFNGGNDVFVDVGNKSIGLDALMRHLDCYPYEVLHVGDRFSDTGNDTATRDCCSIVWVANPEETGFFVKMLLKDIRSRKHMPYIE</sequence>
<organism evidence="14 15">
    <name type="scientific">Tetradesmus obliquus</name>
    <name type="common">Green alga</name>
    <name type="synonym">Acutodesmus obliquus</name>
    <dbReference type="NCBI Taxonomy" id="3088"/>
    <lineage>
        <taxon>Eukaryota</taxon>
        <taxon>Viridiplantae</taxon>
        <taxon>Chlorophyta</taxon>
        <taxon>core chlorophytes</taxon>
        <taxon>Chlorophyceae</taxon>
        <taxon>CS clade</taxon>
        <taxon>Sphaeropleales</taxon>
        <taxon>Scenedesmaceae</taxon>
        <taxon>Tetradesmus</taxon>
    </lineage>
</organism>
<keyword evidence="10" id="KW-0460">Magnesium</keyword>
<dbReference type="SUPFAM" id="SSF56784">
    <property type="entry name" value="HAD-like"/>
    <property type="match status" value="1"/>
</dbReference>
<evidence type="ECO:0000256" key="13">
    <source>
        <dbReference type="SAM" id="MobiDB-lite"/>
    </source>
</evidence>
<proteinExistence type="inferred from homology"/>
<reference evidence="14 15" key="1">
    <citation type="submission" date="2023-05" db="EMBL/GenBank/DDBJ databases">
        <title>A 100% complete, gapless, phased diploid assembly of the Scenedesmus obliquus UTEX 3031 genome.</title>
        <authorList>
            <person name="Biondi T.C."/>
            <person name="Hanschen E.R."/>
            <person name="Kwon T."/>
            <person name="Eng W."/>
            <person name="Kruse C.P.S."/>
            <person name="Koehler S.I."/>
            <person name="Kunde Y."/>
            <person name="Gleasner C.D."/>
            <person name="You Mak K.T."/>
            <person name="Polle J."/>
            <person name="Hovde B.T."/>
            <person name="Starkenburg S.R."/>
        </authorList>
    </citation>
    <scope>NUCLEOTIDE SEQUENCE [LARGE SCALE GENOMIC DNA]</scope>
    <source>
        <strain evidence="14 15">DOE0152z</strain>
    </source>
</reference>
<evidence type="ECO:0000313" key="15">
    <source>
        <dbReference type="Proteomes" id="UP001244341"/>
    </source>
</evidence>
<accession>A0ABY8TUC9</accession>
<dbReference type="PANTHER" id="PTHR28213:SF1">
    <property type="entry name" value="IMP-SPECIFIC 5'-NUCLEOTIDASE 1"/>
    <property type="match status" value="1"/>
</dbReference>
<evidence type="ECO:0000256" key="3">
    <source>
        <dbReference type="ARBA" id="ARBA00011881"/>
    </source>
</evidence>
<evidence type="ECO:0000256" key="12">
    <source>
        <dbReference type="ARBA" id="ARBA00047413"/>
    </source>
</evidence>
<comment type="similarity">
    <text evidence="2">Belongs to the ISN1 family.</text>
</comment>
<keyword evidence="6" id="KW-0479">Metal-binding</keyword>
<evidence type="ECO:0000313" key="14">
    <source>
        <dbReference type="EMBL" id="WIA12716.1"/>
    </source>
</evidence>
<keyword evidence="9" id="KW-0067">ATP-binding</keyword>
<dbReference type="PANTHER" id="PTHR28213">
    <property type="entry name" value="IMP-SPECIFIC 5'-NUCLEOTIDASE 1"/>
    <property type="match status" value="1"/>
</dbReference>
<evidence type="ECO:0000256" key="5">
    <source>
        <dbReference type="ARBA" id="ARBA00015544"/>
    </source>
</evidence>
<evidence type="ECO:0000256" key="2">
    <source>
        <dbReference type="ARBA" id="ARBA00005307"/>
    </source>
</evidence>
<dbReference type="EC" id="3.1.3.99" evidence="4"/>
<comment type="subunit">
    <text evidence="3">Homotetramer.</text>
</comment>
<keyword evidence="15" id="KW-1185">Reference proteome</keyword>
<evidence type="ECO:0000256" key="6">
    <source>
        <dbReference type="ARBA" id="ARBA00022723"/>
    </source>
</evidence>
<keyword evidence="8" id="KW-0378">Hydrolase</keyword>
<dbReference type="EMBL" id="CP126211">
    <property type="protein sequence ID" value="WIA12716.1"/>
    <property type="molecule type" value="Genomic_DNA"/>
</dbReference>
<feature type="region of interest" description="Disordered" evidence="13">
    <location>
        <begin position="1"/>
        <end position="50"/>
    </location>
</feature>
<dbReference type="InterPro" id="IPR009453">
    <property type="entry name" value="ISN1"/>
</dbReference>
<dbReference type="InterPro" id="IPR036412">
    <property type="entry name" value="HAD-like_sf"/>
</dbReference>
<evidence type="ECO:0000256" key="8">
    <source>
        <dbReference type="ARBA" id="ARBA00022801"/>
    </source>
</evidence>